<organism evidence="2 3">
    <name type="scientific">Papilio xuthus</name>
    <name type="common">Asian swallowtail butterfly</name>
    <dbReference type="NCBI Taxonomy" id="66420"/>
    <lineage>
        <taxon>Eukaryota</taxon>
        <taxon>Metazoa</taxon>
        <taxon>Ecdysozoa</taxon>
        <taxon>Arthropoda</taxon>
        <taxon>Hexapoda</taxon>
        <taxon>Insecta</taxon>
        <taxon>Pterygota</taxon>
        <taxon>Neoptera</taxon>
        <taxon>Endopterygota</taxon>
        <taxon>Lepidoptera</taxon>
        <taxon>Glossata</taxon>
        <taxon>Ditrysia</taxon>
        <taxon>Papilionoidea</taxon>
        <taxon>Papilionidae</taxon>
        <taxon>Papilioninae</taxon>
        <taxon>Papilio</taxon>
    </lineage>
</organism>
<feature type="region of interest" description="Disordered" evidence="1">
    <location>
        <begin position="1"/>
        <end position="37"/>
    </location>
</feature>
<proteinExistence type="predicted"/>
<keyword evidence="3" id="KW-1185">Reference proteome</keyword>
<reference evidence="2 3" key="1">
    <citation type="journal article" date="2015" name="Nat. Commun.">
        <title>Outbred genome sequencing and CRISPR/Cas9 gene editing in butterflies.</title>
        <authorList>
            <person name="Li X."/>
            <person name="Fan D."/>
            <person name="Zhang W."/>
            <person name="Liu G."/>
            <person name="Zhang L."/>
            <person name="Zhao L."/>
            <person name="Fang X."/>
            <person name="Chen L."/>
            <person name="Dong Y."/>
            <person name="Chen Y."/>
            <person name="Ding Y."/>
            <person name="Zhao R."/>
            <person name="Feng M."/>
            <person name="Zhu Y."/>
            <person name="Feng Y."/>
            <person name="Jiang X."/>
            <person name="Zhu D."/>
            <person name="Xiang H."/>
            <person name="Feng X."/>
            <person name="Li S."/>
            <person name="Wang J."/>
            <person name="Zhang G."/>
            <person name="Kronforst M.R."/>
            <person name="Wang W."/>
        </authorList>
    </citation>
    <scope>NUCLEOTIDE SEQUENCE [LARGE SCALE GENOMIC DNA]</scope>
    <source>
        <strain evidence="2">Ya'a_city_454_Px</strain>
        <tissue evidence="2">Whole body</tissue>
    </source>
</reference>
<evidence type="ECO:0000313" key="3">
    <source>
        <dbReference type="Proteomes" id="UP000053268"/>
    </source>
</evidence>
<dbReference type="Proteomes" id="UP000053268">
    <property type="component" value="Unassembled WGS sequence"/>
</dbReference>
<name>A0A194PDT6_PAPXU</name>
<sequence>MLPYNPSPPGRRSTWDLPSPGDGVFGSPTRSPGLRFSSSCLEPSEGGQFSAPDDVSHGYVCETFPDTLIFSKFFNFGATLKRIFQLLACRTGTRRGAYGQSLFSS</sequence>
<evidence type="ECO:0000256" key="1">
    <source>
        <dbReference type="SAM" id="MobiDB-lite"/>
    </source>
</evidence>
<dbReference type="AlphaFoldDB" id="A0A194PDT6"/>
<protein>
    <submittedName>
        <fullName evidence="2">Uncharacterized protein</fullName>
    </submittedName>
</protein>
<dbReference type="EMBL" id="KQ459606">
    <property type="protein sequence ID" value="KPI91422.1"/>
    <property type="molecule type" value="Genomic_DNA"/>
</dbReference>
<evidence type="ECO:0000313" key="2">
    <source>
        <dbReference type="EMBL" id="KPI91422.1"/>
    </source>
</evidence>
<gene>
    <name evidence="2" type="ORF">RR46_14926</name>
</gene>
<accession>A0A194PDT6</accession>